<accession>A0A2J6T7L1</accession>
<keyword evidence="2" id="KW-1185">Reference proteome</keyword>
<organism evidence="1 2">
    <name type="scientific">Hyaloscypha bicolor E</name>
    <dbReference type="NCBI Taxonomy" id="1095630"/>
    <lineage>
        <taxon>Eukaryota</taxon>
        <taxon>Fungi</taxon>
        <taxon>Dikarya</taxon>
        <taxon>Ascomycota</taxon>
        <taxon>Pezizomycotina</taxon>
        <taxon>Leotiomycetes</taxon>
        <taxon>Helotiales</taxon>
        <taxon>Hyaloscyphaceae</taxon>
        <taxon>Hyaloscypha</taxon>
        <taxon>Hyaloscypha bicolor</taxon>
    </lineage>
</organism>
<dbReference type="RefSeq" id="XP_024735913.1">
    <property type="nucleotide sequence ID" value="XM_024872705.1"/>
</dbReference>
<evidence type="ECO:0000313" key="2">
    <source>
        <dbReference type="Proteomes" id="UP000235371"/>
    </source>
</evidence>
<name>A0A2J6T7L1_9HELO</name>
<dbReference type="InParanoid" id="A0A2J6T7L1"/>
<dbReference type="GeneID" id="36580785"/>
<protein>
    <submittedName>
        <fullName evidence="1">Uncharacterized protein</fullName>
    </submittedName>
</protein>
<dbReference type="EMBL" id="KZ613817">
    <property type="protein sequence ID" value="PMD59009.1"/>
    <property type="molecule type" value="Genomic_DNA"/>
</dbReference>
<gene>
    <name evidence="1" type="ORF">K444DRAFT_421052</name>
</gene>
<sequence>MAIPNLYLAIRKVSPLHWYECYKQRDLHSIQKLYFSTVPIPGIYAITANRRHYLIAIKPIKGKNDAEKIFEPAKKSCHDPTIRSNADKANQIISNNLSRKLSFSSTRTTLNGDIDDKKDCFFGYRFPHPEYVKVLEQDKPTHSKKYILFGTGGHGPHQKSPFRNYLSKKQDNRLSQLLDFLGYRGESSLQEADMNGFRKLRIPLRIKFCSLARRWMFSSEIKIRTEEVLMCEDITCMRRSHEGCEREIWRKMFALDDGYSWVEVGRLGRRKGNGLFRVDDETECMRRQSKEEVRVSEWYLEREKERFLEDSEEADYMSLVRYCQKEKCDVKNGGVYLERKRAELAKLEFGKLEEERLEEEWAEKMALQEEKLVMRFVRVWNVEVREAQAAEMEVGEVVEIESMA</sequence>
<evidence type="ECO:0000313" key="1">
    <source>
        <dbReference type="EMBL" id="PMD59009.1"/>
    </source>
</evidence>
<reference evidence="1 2" key="1">
    <citation type="submission" date="2016-04" db="EMBL/GenBank/DDBJ databases">
        <title>A degradative enzymes factory behind the ericoid mycorrhizal symbiosis.</title>
        <authorList>
            <consortium name="DOE Joint Genome Institute"/>
            <person name="Martino E."/>
            <person name="Morin E."/>
            <person name="Grelet G."/>
            <person name="Kuo A."/>
            <person name="Kohler A."/>
            <person name="Daghino S."/>
            <person name="Barry K."/>
            <person name="Choi C."/>
            <person name="Cichocki N."/>
            <person name="Clum A."/>
            <person name="Copeland A."/>
            <person name="Hainaut M."/>
            <person name="Haridas S."/>
            <person name="Labutti K."/>
            <person name="Lindquist E."/>
            <person name="Lipzen A."/>
            <person name="Khouja H.-R."/>
            <person name="Murat C."/>
            <person name="Ohm R."/>
            <person name="Olson A."/>
            <person name="Spatafora J."/>
            <person name="Veneault-Fourrey C."/>
            <person name="Henrissat B."/>
            <person name="Grigoriev I."/>
            <person name="Martin F."/>
            <person name="Perotto S."/>
        </authorList>
    </citation>
    <scope>NUCLEOTIDE SEQUENCE [LARGE SCALE GENOMIC DNA]</scope>
    <source>
        <strain evidence="1 2">E</strain>
    </source>
</reference>
<proteinExistence type="predicted"/>
<dbReference type="OrthoDB" id="3548789at2759"/>
<dbReference type="AlphaFoldDB" id="A0A2J6T7L1"/>
<dbReference type="Proteomes" id="UP000235371">
    <property type="component" value="Unassembled WGS sequence"/>
</dbReference>